<protein>
    <submittedName>
        <fullName evidence="1">Uncharacterized protein</fullName>
    </submittedName>
</protein>
<organism evidence="1 2">
    <name type="scientific">Aquisphaera giovannonii</name>
    <dbReference type="NCBI Taxonomy" id="406548"/>
    <lineage>
        <taxon>Bacteria</taxon>
        <taxon>Pseudomonadati</taxon>
        <taxon>Planctomycetota</taxon>
        <taxon>Planctomycetia</taxon>
        <taxon>Isosphaerales</taxon>
        <taxon>Isosphaeraceae</taxon>
        <taxon>Aquisphaera</taxon>
    </lineage>
</organism>
<reference evidence="1 2" key="1">
    <citation type="submission" date="2019-08" db="EMBL/GenBank/DDBJ databases">
        <title>Deep-cultivation of Planctomycetes and their phenomic and genomic characterization uncovers novel biology.</title>
        <authorList>
            <person name="Wiegand S."/>
            <person name="Jogler M."/>
            <person name="Boedeker C."/>
            <person name="Pinto D."/>
            <person name="Vollmers J."/>
            <person name="Rivas-Marin E."/>
            <person name="Kohn T."/>
            <person name="Peeters S.H."/>
            <person name="Heuer A."/>
            <person name="Rast P."/>
            <person name="Oberbeckmann S."/>
            <person name="Bunk B."/>
            <person name="Jeske O."/>
            <person name="Meyerdierks A."/>
            <person name="Storesund J.E."/>
            <person name="Kallscheuer N."/>
            <person name="Luecker S."/>
            <person name="Lage O.M."/>
            <person name="Pohl T."/>
            <person name="Merkel B.J."/>
            <person name="Hornburger P."/>
            <person name="Mueller R.-W."/>
            <person name="Bruemmer F."/>
            <person name="Labrenz M."/>
            <person name="Spormann A.M."/>
            <person name="Op den Camp H."/>
            <person name="Overmann J."/>
            <person name="Amann R."/>
            <person name="Jetten M.S.M."/>
            <person name="Mascher T."/>
            <person name="Medema M.H."/>
            <person name="Devos D.P."/>
            <person name="Kaster A.-K."/>
            <person name="Ovreas L."/>
            <person name="Rohde M."/>
            <person name="Galperin M.Y."/>
            <person name="Jogler C."/>
        </authorList>
    </citation>
    <scope>NUCLEOTIDE SEQUENCE [LARGE SCALE GENOMIC DNA]</scope>
    <source>
        <strain evidence="1 2">OJF2</strain>
    </source>
</reference>
<dbReference type="KEGG" id="agv:OJF2_74140"/>
<dbReference type="PROSITE" id="PS51257">
    <property type="entry name" value="PROKAR_LIPOPROTEIN"/>
    <property type="match status" value="1"/>
</dbReference>
<gene>
    <name evidence="1" type="ORF">OJF2_74140</name>
</gene>
<proteinExistence type="predicted"/>
<accession>A0A5B9WEZ5</accession>
<name>A0A5B9WEZ5_9BACT</name>
<evidence type="ECO:0000313" key="2">
    <source>
        <dbReference type="Proteomes" id="UP000324233"/>
    </source>
</evidence>
<evidence type="ECO:0000313" key="1">
    <source>
        <dbReference type="EMBL" id="QEH38804.1"/>
    </source>
</evidence>
<dbReference type="RefSeq" id="WP_148598204.1">
    <property type="nucleotide sequence ID" value="NZ_CP042997.1"/>
</dbReference>
<dbReference type="EMBL" id="CP042997">
    <property type="protein sequence ID" value="QEH38804.1"/>
    <property type="molecule type" value="Genomic_DNA"/>
</dbReference>
<keyword evidence="2" id="KW-1185">Reference proteome</keyword>
<dbReference type="AlphaFoldDB" id="A0A5B9WEZ5"/>
<sequence>MERRRLLRLALGPPLALLAGCGGSGDGTHVQIGDATKAEVQARAEGYKARALAKKAQKGTKK</sequence>
<dbReference type="Proteomes" id="UP000324233">
    <property type="component" value="Chromosome"/>
</dbReference>